<accession>A0A8S9MJ86</accession>
<name>A0A8S9MJ86_BRACR</name>
<protein>
    <submittedName>
        <fullName evidence="1">Uncharacterized protein</fullName>
    </submittedName>
</protein>
<sequence length="274" mass="30074">MSSSPYREASLLQNYYGTRGPEDYGEYHPGAQRVDPAKNASPHGLMFLLAALYSHLVGKSARFVDAGLPLGLATNSLVPCFPTSSLFHRSLGRYFWKLGEAHGLSFLSNLERRVALETYEGTSPKLPREFVGEASVSLRDISGLAAEDPEHGIRNLDAGTWNPEWSPGIPMPLEFVEVVNPAGRRCVLLENLAFDPIDVDHNRRCWVRRLLRLDVYGMIGRRRWVVVVRSPALIVSELGGLALGILPSEYGPVYVISALVAVEGISRQAGTACS</sequence>
<evidence type="ECO:0000313" key="1">
    <source>
        <dbReference type="EMBL" id="KAF2620444.1"/>
    </source>
</evidence>
<organism evidence="1 2">
    <name type="scientific">Brassica cretica</name>
    <name type="common">Mustard</name>
    <dbReference type="NCBI Taxonomy" id="69181"/>
    <lineage>
        <taxon>Eukaryota</taxon>
        <taxon>Viridiplantae</taxon>
        <taxon>Streptophyta</taxon>
        <taxon>Embryophyta</taxon>
        <taxon>Tracheophyta</taxon>
        <taxon>Spermatophyta</taxon>
        <taxon>Magnoliopsida</taxon>
        <taxon>eudicotyledons</taxon>
        <taxon>Gunneridae</taxon>
        <taxon>Pentapetalae</taxon>
        <taxon>rosids</taxon>
        <taxon>malvids</taxon>
        <taxon>Brassicales</taxon>
        <taxon>Brassicaceae</taxon>
        <taxon>Brassiceae</taxon>
        <taxon>Brassica</taxon>
    </lineage>
</organism>
<gene>
    <name evidence="1" type="ORF">F2Q68_00039144</name>
</gene>
<comment type="caution">
    <text evidence="1">The sequence shown here is derived from an EMBL/GenBank/DDBJ whole genome shotgun (WGS) entry which is preliminary data.</text>
</comment>
<evidence type="ECO:0000313" key="2">
    <source>
        <dbReference type="Proteomes" id="UP000712281"/>
    </source>
</evidence>
<reference evidence="1" key="1">
    <citation type="submission" date="2019-12" db="EMBL/GenBank/DDBJ databases">
        <title>Genome sequencing and annotation of Brassica cretica.</title>
        <authorList>
            <person name="Studholme D.J."/>
            <person name="Sarris P.F."/>
        </authorList>
    </citation>
    <scope>NUCLEOTIDE SEQUENCE</scope>
    <source>
        <strain evidence="1">PFS-001/15</strain>
        <tissue evidence="1">Leaf</tissue>
    </source>
</reference>
<dbReference type="AlphaFoldDB" id="A0A8S9MJ86"/>
<dbReference type="Proteomes" id="UP000712281">
    <property type="component" value="Unassembled WGS sequence"/>
</dbReference>
<proteinExistence type="predicted"/>
<dbReference type="EMBL" id="QGKW02000007">
    <property type="protein sequence ID" value="KAF2620444.1"/>
    <property type="molecule type" value="Genomic_DNA"/>
</dbReference>